<evidence type="ECO:0000256" key="13">
    <source>
        <dbReference type="ARBA" id="ARBA00023136"/>
    </source>
</evidence>
<comment type="catalytic activity">
    <reaction evidence="16">
        <text>L-seryl-[protein] + ATP = O-phospho-L-seryl-[protein] + ADP + H(+)</text>
        <dbReference type="Rhea" id="RHEA:17989"/>
        <dbReference type="Rhea" id="RHEA-COMP:9863"/>
        <dbReference type="Rhea" id="RHEA-COMP:11604"/>
        <dbReference type="ChEBI" id="CHEBI:15378"/>
        <dbReference type="ChEBI" id="CHEBI:29999"/>
        <dbReference type="ChEBI" id="CHEBI:30616"/>
        <dbReference type="ChEBI" id="CHEBI:83421"/>
        <dbReference type="ChEBI" id="CHEBI:456216"/>
        <dbReference type="EC" id="2.7.11.1"/>
    </reaction>
</comment>
<feature type="domain" description="Protein kinase" evidence="19">
    <location>
        <begin position="157"/>
        <end position="447"/>
    </location>
</feature>
<dbReference type="SUPFAM" id="SSF56112">
    <property type="entry name" value="Protein kinase-like (PK-like)"/>
    <property type="match status" value="1"/>
</dbReference>
<evidence type="ECO:0000256" key="14">
    <source>
        <dbReference type="ARBA" id="ARBA00023180"/>
    </source>
</evidence>
<dbReference type="Pfam" id="PF00560">
    <property type="entry name" value="LRR_1"/>
    <property type="match status" value="2"/>
</dbReference>
<dbReference type="EC" id="2.7.11.1" evidence="3"/>
<organism evidence="20 21">
    <name type="scientific">Hibiscus syriacus</name>
    <name type="common">Rose of Sharon</name>
    <dbReference type="NCBI Taxonomy" id="106335"/>
    <lineage>
        <taxon>Eukaryota</taxon>
        <taxon>Viridiplantae</taxon>
        <taxon>Streptophyta</taxon>
        <taxon>Embryophyta</taxon>
        <taxon>Tracheophyta</taxon>
        <taxon>Spermatophyta</taxon>
        <taxon>Magnoliopsida</taxon>
        <taxon>eudicotyledons</taxon>
        <taxon>Gunneridae</taxon>
        <taxon>Pentapetalae</taxon>
        <taxon>rosids</taxon>
        <taxon>malvids</taxon>
        <taxon>Malvales</taxon>
        <taxon>Malvaceae</taxon>
        <taxon>Malvoideae</taxon>
        <taxon>Hibiscus</taxon>
    </lineage>
</organism>
<comment type="subcellular location">
    <subcellularLocation>
        <location evidence="1">Membrane</location>
        <topology evidence="1">Single-pass membrane protein</topology>
    </subcellularLocation>
</comment>
<accession>A0A6A2YSD1</accession>
<keyword evidence="13 18" id="KW-0472">Membrane</keyword>
<keyword evidence="10" id="KW-0418">Kinase</keyword>
<evidence type="ECO:0000256" key="8">
    <source>
        <dbReference type="ARBA" id="ARBA00022737"/>
    </source>
</evidence>
<dbReference type="InterPro" id="IPR017441">
    <property type="entry name" value="Protein_kinase_ATP_BS"/>
</dbReference>
<dbReference type="InterPro" id="IPR000719">
    <property type="entry name" value="Prot_kinase_dom"/>
</dbReference>
<name>A0A6A2YSD1_HIBSY</name>
<dbReference type="GO" id="GO:0004674">
    <property type="term" value="F:protein serine/threonine kinase activity"/>
    <property type="evidence" value="ECO:0007669"/>
    <property type="project" value="UniProtKB-KW"/>
</dbReference>
<keyword evidence="8" id="KW-0677">Repeat</keyword>
<dbReference type="Gene3D" id="3.80.10.10">
    <property type="entry name" value="Ribonuclease Inhibitor"/>
    <property type="match status" value="1"/>
</dbReference>
<evidence type="ECO:0000256" key="11">
    <source>
        <dbReference type="ARBA" id="ARBA00022840"/>
    </source>
</evidence>
<keyword evidence="14" id="KW-0325">Glycoprotein</keyword>
<comment type="catalytic activity">
    <reaction evidence="15">
        <text>L-threonyl-[protein] + ATP = O-phospho-L-threonyl-[protein] + ADP + H(+)</text>
        <dbReference type="Rhea" id="RHEA:46608"/>
        <dbReference type="Rhea" id="RHEA-COMP:11060"/>
        <dbReference type="Rhea" id="RHEA-COMP:11605"/>
        <dbReference type="ChEBI" id="CHEBI:15378"/>
        <dbReference type="ChEBI" id="CHEBI:30013"/>
        <dbReference type="ChEBI" id="CHEBI:30616"/>
        <dbReference type="ChEBI" id="CHEBI:61977"/>
        <dbReference type="ChEBI" id="CHEBI:456216"/>
        <dbReference type="EC" id="2.7.11.1"/>
    </reaction>
</comment>
<keyword evidence="21" id="KW-1185">Reference proteome</keyword>
<dbReference type="PRINTS" id="PR00019">
    <property type="entry name" value="LEURICHRPT"/>
</dbReference>
<dbReference type="PANTHER" id="PTHR48005">
    <property type="entry name" value="LEUCINE RICH REPEAT KINASE 2"/>
    <property type="match status" value="1"/>
</dbReference>
<dbReference type="InterPro" id="IPR011009">
    <property type="entry name" value="Kinase-like_dom_sf"/>
</dbReference>
<evidence type="ECO:0000256" key="15">
    <source>
        <dbReference type="ARBA" id="ARBA00047899"/>
    </source>
</evidence>
<evidence type="ECO:0000256" key="3">
    <source>
        <dbReference type="ARBA" id="ARBA00012513"/>
    </source>
</evidence>
<evidence type="ECO:0000256" key="2">
    <source>
        <dbReference type="ARBA" id="ARBA00009592"/>
    </source>
</evidence>
<dbReference type="FunFam" id="3.80.10.10:FF:000111">
    <property type="entry name" value="LRR receptor-like serine/threonine-protein kinase ERECTA"/>
    <property type="match status" value="1"/>
</dbReference>
<dbReference type="AlphaFoldDB" id="A0A6A2YSD1"/>
<keyword evidence="11 17" id="KW-0067">ATP-binding</keyword>
<dbReference type="Pfam" id="PF00069">
    <property type="entry name" value="Pkinase"/>
    <property type="match status" value="1"/>
</dbReference>
<dbReference type="PROSITE" id="PS00107">
    <property type="entry name" value="PROTEIN_KINASE_ATP"/>
    <property type="match status" value="1"/>
</dbReference>
<evidence type="ECO:0000256" key="17">
    <source>
        <dbReference type="PROSITE-ProRule" id="PRU10141"/>
    </source>
</evidence>
<keyword evidence="7 18" id="KW-0812">Transmembrane</keyword>
<evidence type="ECO:0000259" key="19">
    <source>
        <dbReference type="PROSITE" id="PS50011"/>
    </source>
</evidence>
<dbReference type="InterPro" id="IPR032675">
    <property type="entry name" value="LRR_dom_sf"/>
</dbReference>
<evidence type="ECO:0000313" key="20">
    <source>
        <dbReference type="EMBL" id="KAE8682388.1"/>
    </source>
</evidence>
<evidence type="ECO:0000256" key="18">
    <source>
        <dbReference type="SAM" id="Phobius"/>
    </source>
</evidence>
<dbReference type="InterPro" id="IPR001611">
    <property type="entry name" value="Leu-rich_rpt"/>
</dbReference>
<keyword evidence="12 18" id="KW-1133">Transmembrane helix</keyword>
<dbReference type="PANTHER" id="PTHR48005:SF13">
    <property type="entry name" value="SERINE_THREONINE-PROTEIN KINASE DDB_G0278509-RELATED"/>
    <property type="match status" value="1"/>
</dbReference>
<evidence type="ECO:0000256" key="4">
    <source>
        <dbReference type="ARBA" id="ARBA00022527"/>
    </source>
</evidence>
<feature type="transmembrane region" description="Helical" evidence="18">
    <location>
        <begin position="169"/>
        <end position="191"/>
    </location>
</feature>
<dbReference type="EMBL" id="VEPZ02001282">
    <property type="protein sequence ID" value="KAE8682388.1"/>
    <property type="molecule type" value="Genomic_DNA"/>
</dbReference>
<evidence type="ECO:0000313" key="21">
    <source>
        <dbReference type="Proteomes" id="UP000436088"/>
    </source>
</evidence>
<comment type="similarity">
    <text evidence="2">Belongs to the RLP family.</text>
</comment>
<sequence>MLEGTIPYEIESLKALEYLDLSHNKLNGPIPTQIGNLPSLWSLRLGNNQLSGRIPLQIGSLLSLSYLDLSQNFIDGVIPSSMGNLTQLTFLDFSQNNLTGMIPRLSYHLQHFNLLFNTLGGLIPDGLMQIPTKSFTGNKGLCGSITGFRRCLPSTTVNRKRKIKVKHNLTVIILVPTLLFLISTCVLLMVIRFRCLAKSLKPDHTPTKNGDLFSVWDYDGNIALDDIIRAIGDFDIKYNIGTGGYGSVYKVVLPSGNVIALKKLHRFEAEQPASIKVSEMRSSIAHALSYMYHDCSPPIVHRDISSNNILLNSISEPFVADFRTAKLLDPDSSNRMIMVGTYRYIAPELAYSMVVTEKCDIYGFGVLALEILMGKHPGELLSTLSSSLLSYRTRCVMLNEVLDSRLSPPRSQKMTRDTVFVALVAFAYLRTNPIARPTMKSVSQEFLDIKSPIAMSLHEISLIELC</sequence>
<dbReference type="PROSITE" id="PS00109">
    <property type="entry name" value="PROTEIN_KINASE_TYR"/>
    <property type="match status" value="1"/>
</dbReference>
<dbReference type="PROSITE" id="PS50011">
    <property type="entry name" value="PROTEIN_KINASE_DOM"/>
    <property type="match status" value="1"/>
</dbReference>
<evidence type="ECO:0000256" key="7">
    <source>
        <dbReference type="ARBA" id="ARBA00022692"/>
    </source>
</evidence>
<comment type="caution">
    <text evidence="20">The sequence shown here is derived from an EMBL/GenBank/DDBJ whole genome shotgun (WGS) entry which is preliminary data.</text>
</comment>
<reference evidence="20" key="1">
    <citation type="submission" date="2019-09" db="EMBL/GenBank/DDBJ databases">
        <title>Draft genome information of white flower Hibiscus syriacus.</title>
        <authorList>
            <person name="Kim Y.-M."/>
        </authorList>
    </citation>
    <scope>NUCLEOTIDE SEQUENCE [LARGE SCALE GENOMIC DNA]</scope>
    <source>
        <strain evidence="20">YM2019G1</strain>
    </source>
</reference>
<evidence type="ECO:0000256" key="12">
    <source>
        <dbReference type="ARBA" id="ARBA00022989"/>
    </source>
</evidence>
<evidence type="ECO:0000256" key="10">
    <source>
        <dbReference type="ARBA" id="ARBA00022777"/>
    </source>
</evidence>
<protein>
    <recommendedName>
        <fullName evidence="3">non-specific serine/threonine protein kinase</fullName>
        <ecNumber evidence="3">2.7.11.1</ecNumber>
    </recommendedName>
</protein>
<evidence type="ECO:0000256" key="5">
    <source>
        <dbReference type="ARBA" id="ARBA00022614"/>
    </source>
</evidence>
<evidence type="ECO:0000256" key="16">
    <source>
        <dbReference type="ARBA" id="ARBA00048679"/>
    </source>
</evidence>
<dbReference type="SMART" id="SM00365">
    <property type="entry name" value="LRR_SD22"/>
    <property type="match status" value="2"/>
</dbReference>
<keyword evidence="9 17" id="KW-0547">Nucleotide-binding</keyword>
<keyword evidence="5" id="KW-0433">Leucine-rich repeat</keyword>
<dbReference type="Pfam" id="PF13855">
    <property type="entry name" value="LRR_8"/>
    <property type="match status" value="1"/>
</dbReference>
<gene>
    <name evidence="20" type="ORF">F3Y22_tig00111244pilonHSYRG00032</name>
</gene>
<keyword evidence="6" id="KW-0808">Transferase</keyword>
<keyword evidence="4" id="KW-0723">Serine/threonine-protein kinase</keyword>
<dbReference type="Proteomes" id="UP000436088">
    <property type="component" value="Unassembled WGS sequence"/>
</dbReference>
<dbReference type="GO" id="GO:0016020">
    <property type="term" value="C:membrane"/>
    <property type="evidence" value="ECO:0007669"/>
    <property type="project" value="UniProtKB-SubCell"/>
</dbReference>
<dbReference type="Gene3D" id="1.10.510.10">
    <property type="entry name" value="Transferase(Phosphotransferase) domain 1"/>
    <property type="match status" value="1"/>
</dbReference>
<feature type="binding site" evidence="17">
    <location>
        <position position="262"/>
    </location>
    <ligand>
        <name>ATP</name>
        <dbReference type="ChEBI" id="CHEBI:30616"/>
    </ligand>
</feature>
<dbReference type="InterPro" id="IPR051420">
    <property type="entry name" value="Ser_Thr_Kinases_DiverseReg"/>
</dbReference>
<evidence type="ECO:0000256" key="6">
    <source>
        <dbReference type="ARBA" id="ARBA00022679"/>
    </source>
</evidence>
<proteinExistence type="inferred from homology"/>
<dbReference type="GO" id="GO:0005524">
    <property type="term" value="F:ATP binding"/>
    <property type="evidence" value="ECO:0007669"/>
    <property type="project" value="UniProtKB-UniRule"/>
</dbReference>
<dbReference type="InterPro" id="IPR008266">
    <property type="entry name" value="Tyr_kinase_AS"/>
</dbReference>
<dbReference type="SUPFAM" id="SSF52058">
    <property type="entry name" value="L domain-like"/>
    <property type="match status" value="1"/>
</dbReference>
<evidence type="ECO:0000256" key="9">
    <source>
        <dbReference type="ARBA" id="ARBA00022741"/>
    </source>
</evidence>
<evidence type="ECO:0000256" key="1">
    <source>
        <dbReference type="ARBA" id="ARBA00004167"/>
    </source>
</evidence>